<keyword evidence="2" id="KW-0808">Transferase</keyword>
<dbReference type="Proteomes" id="UP000811899">
    <property type="component" value="Unassembled WGS sequence"/>
</dbReference>
<proteinExistence type="predicted"/>
<name>A0AAW4KZQ5_9BACT</name>
<organism evidence="2 3">
    <name type="scientific">Geoanaerobacter pelophilus</name>
    <dbReference type="NCBI Taxonomy" id="60036"/>
    <lineage>
        <taxon>Bacteria</taxon>
        <taxon>Pseudomonadati</taxon>
        <taxon>Thermodesulfobacteriota</taxon>
        <taxon>Desulfuromonadia</taxon>
        <taxon>Geobacterales</taxon>
        <taxon>Geobacteraceae</taxon>
        <taxon>Geoanaerobacter</taxon>
    </lineage>
</organism>
<feature type="domain" description="Glycosyltransferase subfamily 4-like N-terminal" evidence="1">
    <location>
        <begin position="24"/>
        <end position="210"/>
    </location>
</feature>
<keyword evidence="2" id="KW-0328">Glycosyltransferase</keyword>
<evidence type="ECO:0000259" key="1">
    <source>
        <dbReference type="Pfam" id="PF13579"/>
    </source>
</evidence>
<dbReference type="EMBL" id="JAHCVJ010000001">
    <property type="protein sequence ID" value="MBT0662720.1"/>
    <property type="molecule type" value="Genomic_DNA"/>
</dbReference>
<dbReference type="Gene3D" id="3.40.50.2000">
    <property type="entry name" value="Glycogen Phosphorylase B"/>
    <property type="match status" value="2"/>
</dbReference>
<reference evidence="2 3" key="1">
    <citation type="submission" date="2021-05" db="EMBL/GenBank/DDBJ databases">
        <title>The draft genome of Geobacter pelophilus DSM 12255.</title>
        <authorList>
            <person name="Xu Z."/>
            <person name="Masuda Y."/>
            <person name="Itoh H."/>
            <person name="Senoo K."/>
        </authorList>
    </citation>
    <scope>NUCLEOTIDE SEQUENCE [LARGE SCALE GENOMIC DNA]</scope>
    <source>
        <strain evidence="2 3">DSM 12255</strain>
    </source>
</reference>
<dbReference type="GO" id="GO:0016757">
    <property type="term" value="F:glycosyltransferase activity"/>
    <property type="evidence" value="ECO:0007669"/>
    <property type="project" value="UniProtKB-KW"/>
</dbReference>
<comment type="caution">
    <text evidence="2">The sequence shown here is derived from an EMBL/GenBank/DDBJ whole genome shotgun (WGS) entry which is preliminary data.</text>
</comment>
<sequence>MKTIAIITSNFPPTNIVGALRPYRLSKFLCKAGWRVIILTHPPDTGHDLDYSLLDEIASDVQIHYVSTPRVKKIWNRGLVARFIGTGRDILDGWVKPDLGIAHVNSFYRAFIKLAKVSQIDVLLTTSPPHSIHLAGLLIKRKFDIPWIVDLRDPWDYYPTKGHHELTFLEGYLEKRVMTEASAVISTTGTYSKILMEKHSFIDKNKFHIVTNSYDRNKTSLAVEKDPDHFIVCYTGIFYPGKDPYGFFRALKSWFEVMPSSDRSYYMTVLRVHLIGSGDYITRQVISSLGLDGVIVYFDRMPHEQAIAMTLAADMVLISTGFGDRTRPGWLPSKLFEYLGCRIPILALTREGETAEVIRRTKSGYVLLSEDHDSIHKILRTEISRKFKCDSQSDNTNFTFEGTDKYEEENVMSGFADIIGNVISRPPRIRT</sequence>
<evidence type="ECO:0000313" key="2">
    <source>
        <dbReference type="EMBL" id="MBT0662720.1"/>
    </source>
</evidence>
<protein>
    <submittedName>
        <fullName evidence="2">Glycosyltransferase</fullName>
        <ecNumber evidence="2">2.4.-.-</ecNumber>
    </submittedName>
</protein>
<accession>A0AAW4KZQ5</accession>
<dbReference type="EC" id="2.4.-.-" evidence="2"/>
<dbReference type="RefSeq" id="WP_214169521.1">
    <property type="nucleotide sequence ID" value="NZ_JAHCVJ010000001.1"/>
</dbReference>
<dbReference type="AlphaFoldDB" id="A0AAW4KZQ5"/>
<dbReference type="InterPro" id="IPR028098">
    <property type="entry name" value="Glyco_trans_4-like_N"/>
</dbReference>
<dbReference type="Pfam" id="PF13579">
    <property type="entry name" value="Glyco_trans_4_4"/>
    <property type="match status" value="1"/>
</dbReference>
<keyword evidence="3" id="KW-1185">Reference proteome</keyword>
<gene>
    <name evidence="2" type="ORF">KI809_00250</name>
</gene>
<evidence type="ECO:0000313" key="3">
    <source>
        <dbReference type="Proteomes" id="UP000811899"/>
    </source>
</evidence>
<dbReference type="SUPFAM" id="SSF53756">
    <property type="entry name" value="UDP-Glycosyltransferase/glycogen phosphorylase"/>
    <property type="match status" value="1"/>
</dbReference>